<sequence length="81" mass="9112">MDKSAYRTENMGLQALDQPFHLVDHLLINLRYAGLTSSITSNPVEALNLESAPCVDRVKVNDQRLQAVPALFTDTKLLHRH</sequence>
<reference evidence="1 2" key="1">
    <citation type="submission" date="2019-12" db="EMBL/GenBank/DDBJ databases">
        <title>Draft genome sequences Bradyrhizobium cajani AMBPC1010, Bradyrhizobium pachyrhizi AMBPC1040 and Bradyrhizobium yuanmingense ALSPC3051, three plant growth promoting strains isolated from nodules of Cajanus cajan L. in Dominican Republic.</title>
        <authorList>
            <person name="Flores-Felix J.D."/>
            <person name="Araujo J."/>
            <person name="Diaz-Alcantara C."/>
            <person name="Gonzalez-Andres F."/>
            <person name="Velazquez E."/>
        </authorList>
    </citation>
    <scope>NUCLEOTIDE SEQUENCE [LARGE SCALE GENOMIC DNA]</scope>
    <source>
        <strain evidence="1 2">1040</strain>
    </source>
</reference>
<evidence type="ECO:0000313" key="2">
    <source>
        <dbReference type="Proteomes" id="UP000436468"/>
    </source>
</evidence>
<dbReference type="Proteomes" id="UP000436468">
    <property type="component" value="Unassembled WGS sequence"/>
</dbReference>
<name>A0A844T9W2_9BRAD</name>
<dbReference type="EMBL" id="WQNF01000083">
    <property type="protein sequence ID" value="MVT71430.1"/>
    <property type="molecule type" value="Genomic_DNA"/>
</dbReference>
<dbReference type="AlphaFoldDB" id="A0A844T9W2"/>
<organism evidence="1 2">
    <name type="scientific">Bradyrhizobium pachyrhizi</name>
    <dbReference type="NCBI Taxonomy" id="280333"/>
    <lineage>
        <taxon>Bacteria</taxon>
        <taxon>Pseudomonadati</taxon>
        <taxon>Pseudomonadota</taxon>
        <taxon>Alphaproteobacteria</taxon>
        <taxon>Hyphomicrobiales</taxon>
        <taxon>Nitrobacteraceae</taxon>
        <taxon>Bradyrhizobium</taxon>
    </lineage>
</organism>
<proteinExistence type="predicted"/>
<protein>
    <submittedName>
        <fullName evidence="1">Uncharacterized protein</fullName>
    </submittedName>
</protein>
<accession>A0A844T9W2</accession>
<keyword evidence="2" id="KW-1185">Reference proteome</keyword>
<gene>
    <name evidence="1" type="ORF">GPL21_41350</name>
</gene>
<evidence type="ECO:0000313" key="1">
    <source>
        <dbReference type="EMBL" id="MVT71430.1"/>
    </source>
</evidence>
<dbReference type="RefSeq" id="WP_157348961.1">
    <property type="nucleotide sequence ID" value="NZ_WQNF01000083.1"/>
</dbReference>
<comment type="caution">
    <text evidence="1">The sequence shown here is derived from an EMBL/GenBank/DDBJ whole genome shotgun (WGS) entry which is preliminary data.</text>
</comment>